<reference evidence="4 5" key="1">
    <citation type="submission" date="2022-12" db="EMBL/GenBank/DDBJ databases">
        <authorList>
            <person name="Muema E."/>
        </authorList>
    </citation>
    <scope>NUCLEOTIDE SEQUENCE [LARGE SCALE GENOMIC DNA]</scope>
    <source>
        <strain evidence="5">1326</strain>
    </source>
</reference>
<dbReference type="Gene3D" id="3.40.50.720">
    <property type="entry name" value="NAD(P)-binding Rossmann-like Domain"/>
    <property type="match status" value="1"/>
</dbReference>
<accession>A0ABU8KPU6</accession>
<sequence>MIPDTEIQTALPALGQGNTAVITGAASGIGLAAAKRLALMGMKIVLADIGGPRLDDASRAVAAIAGEDAVLAVASDVSKADEVDRLADRAFGAFGDVSLLINNAGVGDNPGKPWDNRDGWKRLLDINFWGVVHGVEAFAPRMLASAKPGLIVNTGSKQGITTPPGNLAYNVSKAGVKTFTEGLAHALRNEPGARLSAHLLIPGFTYTGLTEGATEKPAGAWTGEQVIDFMLESLVRGDFYILCPDNEAARPLDEKRMAWAIGDIIENRPALSRWHPDHKDAFAAFMKG</sequence>
<dbReference type="CDD" id="cd05233">
    <property type="entry name" value="SDR_c"/>
    <property type="match status" value="1"/>
</dbReference>
<dbReference type="InterPro" id="IPR002347">
    <property type="entry name" value="SDR_fam"/>
</dbReference>
<evidence type="ECO:0000256" key="2">
    <source>
        <dbReference type="ARBA" id="ARBA00023002"/>
    </source>
</evidence>
<gene>
    <name evidence="4" type="ORF">O7A60_02990</name>
</gene>
<comment type="caution">
    <text evidence="4">The sequence shown here is derived from an EMBL/GenBank/DDBJ whole genome shotgun (WGS) entry which is preliminary data.</text>
</comment>
<keyword evidence="5" id="KW-1185">Reference proteome</keyword>
<proteinExistence type="inferred from homology"/>
<organism evidence="4 5">
    <name type="scientific">Mesorhizobium salmacidum</name>
    <dbReference type="NCBI Taxonomy" id="3015171"/>
    <lineage>
        <taxon>Bacteria</taxon>
        <taxon>Pseudomonadati</taxon>
        <taxon>Pseudomonadota</taxon>
        <taxon>Alphaproteobacteria</taxon>
        <taxon>Hyphomicrobiales</taxon>
        <taxon>Phyllobacteriaceae</taxon>
        <taxon>Mesorhizobium</taxon>
    </lineage>
</organism>
<dbReference type="PRINTS" id="PR00081">
    <property type="entry name" value="GDHRDH"/>
</dbReference>
<keyword evidence="2" id="KW-0560">Oxidoreductase</keyword>
<name>A0ABU8KPU6_9HYPH</name>
<evidence type="ECO:0000256" key="3">
    <source>
        <dbReference type="RuleBase" id="RU000363"/>
    </source>
</evidence>
<evidence type="ECO:0000313" key="4">
    <source>
        <dbReference type="EMBL" id="MEI9407743.1"/>
    </source>
</evidence>
<evidence type="ECO:0000313" key="5">
    <source>
        <dbReference type="Proteomes" id="UP001387293"/>
    </source>
</evidence>
<dbReference type="PROSITE" id="PS00061">
    <property type="entry name" value="ADH_SHORT"/>
    <property type="match status" value="1"/>
</dbReference>
<dbReference type="PANTHER" id="PTHR43008:SF7">
    <property type="entry name" value="SHORT CHAIN DEHYDROGENASE_REDUCTASE (AFU_ORTHOLOGUE AFUA_2G00830)"/>
    <property type="match status" value="1"/>
</dbReference>
<protein>
    <submittedName>
        <fullName evidence="4">SDR family NAD(P)-dependent oxidoreductase</fullName>
    </submittedName>
</protein>
<dbReference type="PRINTS" id="PR00080">
    <property type="entry name" value="SDRFAMILY"/>
</dbReference>
<dbReference type="RefSeq" id="WP_337104957.1">
    <property type="nucleotide sequence ID" value="NZ_JAPYKS010000002.1"/>
</dbReference>
<dbReference type="InterPro" id="IPR036291">
    <property type="entry name" value="NAD(P)-bd_dom_sf"/>
</dbReference>
<dbReference type="PANTHER" id="PTHR43008">
    <property type="entry name" value="BENZIL REDUCTASE"/>
    <property type="match status" value="1"/>
</dbReference>
<dbReference type="Proteomes" id="UP001387293">
    <property type="component" value="Unassembled WGS sequence"/>
</dbReference>
<dbReference type="Pfam" id="PF00106">
    <property type="entry name" value="adh_short"/>
    <property type="match status" value="1"/>
</dbReference>
<evidence type="ECO:0000256" key="1">
    <source>
        <dbReference type="ARBA" id="ARBA00006484"/>
    </source>
</evidence>
<comment type="similarity">
    <text evidence="1 3">Belongs to the short-chain dehydrogenases/reductases (SDR) family.</text>
</comment>
<dbReference type="InterPro" id="IPR020904">
    <property type="entry name" value="Sc_DH/Rdtase_CS"/>
</dbReference>
<dbReference type="EMBL" id="JAPYKS010000002">
    <property type="protein sequence ID" value="MEI9407743.1"/>
    <property type="molecule type" value="Genomic_DNA"/>
</dbReference>
<dbReference type="SUPFAM" id="SSF51735">
    <property type="entry name" value="NAD(P)-binding Rossmann-fold domains"/>
    <property type="match status" value="1"/>
</dbReference>